<sequence length="56" mass="6457">MIQKTENEFKPLNILFVRFGFSFFYNAKIQLYFGSVIFSSVACNGGALRRSGLKYH</sequence>
<keyword evidence="3" id="KW-1185">Reference proteome</keyword>
<accession>J9R2M6</accession>
<evidence type="ECO:0000256" key="1">
    <source>
        <dbReference type="SAM" id="Phobius"/>
    </source>
</evidence>
<name>J9R2M6_RIEAN</name>
<protein>
    <submittedName>
        <fullName evidence="2">Uncharacterized protein</fullName>
    </submittedName>
</protein>
<dbReference type="Proteomes" id="UP000006276">
    <property type="component" value="Chromosome"/>
</dbReference>
<dbReference type="HOGENOM" id="CLU_3047547_0_0_10"/>
<feature type="transmembrane region" description="Helical" evidence="1">
    <location>
        <begin position="29"/>
        <end position="48"/>
    </location>
</feature>
<organism evidence="2 3">
    <name type="scientific">Riemerella anatipestifer RA-CH-1</name>
    <dbReference type="NCBI Taxonomy" id="1228997"/>
    <lineage>
        <taxon>Bacteria</taxon>
        <taxon>Pseudomonadati</taxon>
        <taxon>Bacteroidota</taxon>
        <taxon>Flavobacteriia</taxon>
        <taxon>Flavobacteriales</taxon>
        <taxon>Weeksellaceae</taxon>
        <taxon>Riemerella</taxon>
    </lineage>
</organism>
<dbReference type="AlphaFoldDB" id="J9R2M6"/>
<gene>
    <name evidence="2" type="ORF">B739_0023</name>
</gene>
<evidence type="ECO:0000313" key="2">
    <source>
        <dbReference type="EMBL" id="AFR34633.1"/>
    </source>
</evidence>
<proteinExistence type="predicted"/>
<dbReference type="KEGG" id="rag:B739_0023"/>
<dbReference type="EMBL" id="CP003787">
    <property type="protein sequence ID" value="AFR34633.1"/>
    <property type="molecule type" value="Genomic_DNA"/>
</dbReference>
<keyword evidence="1" id="KW-0472">Membrane</keyword>
<keyword evidence="1" id="KW-1133">Transmembrane helix</keyword>
<keyword evidence="1" id="KW-0812">Transmembrane</keyword>
<evidence type="ECO:0000313" key="3">
    <source>
        <dbReference type="Proteomes" id="UP000006276"/>
    </source>
</evidence>
<reference evidence="2 3" key="1">
    <citation type="submission" date="2012-09" db="EMBL/GenBank/DDBJ databases">
        <title>Riemerella anatipestifer vaccine strains.</title>
        <authorList>
            <person name="Chun C.A."/>
            <person name="Shu W.M."/>
            <person name="Kang Z.D."/>
            <person name="Jia W.X."/>
        </authorList>
    </citation>
    <scope>NUCLEOTIDE SEQUENCE [LARGE SCALE GENOMIC DNA]</scope>
    <source>
        <strain evidence="2 3">RA-CH-1</strain>
    </source>
</reference>